<evidence type="ECO:0000256" key="2">
    <source>
        <dbReference type="ARBA" id="ARBA00022475"/>
    </source>
</evidence>
<evidence type="ECO:0000256" key="6">
    <source>
        <dbReference type="SAM" id="Phobius"/>
    </source>
</evidence>
<evidence type="ECO:0008006" key="8">
    <source>
        <dbReference type="Google" id="ProtNLM"/>
    </source>
</evidence>
<comment type="subcellular location">
    <subcellularLocation>
        <location evidence="1">Cell membrane</location>
        <topology evidence="1">Multi-pass membrane protein</topology>
    </subcellularLocation>
</comment>
<evidence type="ECO:0000313" key="7">
    <source>
        <dbReference type="EMBL" id="KKM34777.1"/>
    </source>
</evidence>
<dbReference type="PANTHER" id="PTHR33529:SF6">
    <property type="entry name" value="YJGP_YJGQ FAMILY PERMEASE"/>
    <property type="match status" value="1"/>
</dbReference>
<gene>
    <name evidence="7" type="ORF">LCGC14_1565050</name>
</gene>
<feature type="transmembrane region" description="Helical" evidence="6">
    <location>
        <begin position="98"/>
        <end position="116"/>
    </location>
</feature>
<dbReference type="GO" id="GO:0015920">
    <property type="term" value="P:lipopolysaccharide transport"/>
    <property type="evidence" value="ECO:0007669"/>
    <property type="project" value="TreeGrafter"/>
</dbReference>
<feature type="transmembrane region" description="Helical" evidence="6">
    <location>
        <begin position="56"/>
        <end position="77"/>
    </location>
</feature>
<evidence type="ECO:0000256" key="1">
    <source>
        <dbReference type="ARBA" id="ARBA00004651"/>
    </source>
</evidence>
<dbReference type="PANTHER" id="PTHR33529">
    <property type="entry name" value="SLR0882 PROTEIN-RELATED"/>
    <property type="match status" value="1"/>
</dbReference>
<evidence type="ECO:0000256" key="3">
    <source>
        <dbReference type="ARBA" id="ARBA00022692"/>
    </source>
</evidence>
<feature type="transmembrane region" description="Helical" evidence="6">
    <location>
        <begin position="297"/>
        <end position="318"/>
    </location>
</feature>
<dbReference type="GO" id="GO:0043190">
    <property type="term" value="C:ATP-binding cassette (ABC) transporter complex"/>
    <property type="evidence" value="ECO:0007669"/>
    <property type="project" value="TreeGrafter"/>
</dbReference>
<evidence type="ECO:0000256" key="5">
    <source>
        <dbReference type="ARBA" id="ARBA00023136"/>
    </source>
</evidence>
<keyword evidence="5 6" id="KW-0472">Membrane</keyword>
<comment type="caution">
    <text evidence="7">The sequence shown here is derived from an EMBL/GenBank/DDBJ whole genome shotgun (WGS) entry which is preliminary data.</text>
</comment>
<reference evidence="7" key="1">
    <citation type="journal article" date="2015" name="Nature">
        <title>Complex archaea that bridge the gap between prokaryotes and eukaryotes.</title>
        <authorList>
            <person name="Spang A."/>
            <person name="Saw J.H."/>
            <person name="Jorgensen S.L."/>
            <person name="Zaremba-Niedzwiedzka K."/>
            <person name="Martijn J."/>
            <person name="Lind A.E."/>
            <person name="van Eijk R."/>
            <person name="Schleper C."/>
            <person name="Guy L."/>
            <person name="Ettema T.J."/>
        </authorList>
    </citation>
    <scope>NUCLEOTIDE SEQUENCE</scope>
</reference>
<dbReference type="Pfam" id="PF03739">
    <property type="entry name" value="LptF_LptG"/>
    <property type="match status" value="1"/>
</dbReference>
<accession>A0A0F9ILA6</accession>
<protein>
    <recommendedName>
        <fullName evidence="8">YjgP/YjgQ family permease</fullName>
    </recommendedName>
</protein>
<proteinExistence type="predicted"/>
<dbReference type="EMBL" id="LAZR01012131">
    <property type="protein sequence ID" value="KKM34777.1"/>
    <property type="molecule type" value="Genomic_DNA"/>
</dbReference>
<evidence type="ECO:0000256" key="4">
    <source>
        <dbReference type="ARBA" id="ARBA00022989"/>
    </source>
</evidence>
<organism evidence="7">
    <name type="scientific">marine sediment metagenome</name>
    <dbReference type="NCBI Taxonomy" id="412755"/>
    <lineage>
        <taxon>unclassified sequences</taxon>
        <taxon>metagenomes</taxon>
        <taxon>ecological metagenomes</taxon>
    </lineage>
</organism>
<keyword evidence="4 6" id="KW-1133">Transmembrane helix</keyword>
<sequence length="352" mass="40306">MRILDKYITKDYLKLYLIFTLFFISIFLITDFFTSISNLKKEAAATYVIQFYLLQIPYLFTLLSPLSAIISTLFLITHLGGTYQIQAAQIGGISVKRVVLPLFTIGLVISFSILFLNETLIFRANQRAQELKEENFLGPPKKEVQKNIFIQVPPSYLFYIRSFNPQKGEMENILIYKESPPNSIIIAKKGKWVEGEWIFHQGIEYLLNEEIESTSFYEKKLPIDKGPAYFSRKYFPPDKMSVAELRKYIDEYEKSGFKTLDLETELNYKLSYPFANFILILLGIPIGLVLKKGGRGTSLALGLIISFGYYEAMAFFTTLGKGGFISPFLASWIPSLIFLTGGIYLLTRIERA</sequence>
<feature type="transmembrane region" description="Helical" evidence="6">
    <location>
        <begin position="12"/>
        <end position="36"/>
    </location>
</feature>
<dbReference type="InterPro" id="IPR005495">
    <property type="entry name" value="LptG/LptF_permease"/>
</dbReference>
<keyword evidence="2" id="KW-1003">Cell membrane</keyword>
<feature type="transmembrane region" description="Helical" evidence="6">
    <location>
        <begin position="270"/>
        <end position="290"/>
    </location>
</feature>
<name>A0A0F9ILA6_9ZZZZ</name>
<dbReference type="AlphaFoldDB" id="A0A0F9ILA6"/>
<feature type="transmembrane region" description="Helical" evidence="6">
    <location>
        <begin position="324"/>
        <end position="346"/>
    </location>
</feature>
<keyword evidence="3 6" id="KW-0812">Transmembrane</keyword>